<proteinExistence type="predicted"/>
<sequence length="235" mass="25393">TMYGITTGIGEFSEVTLNPKQTQEFQKLLIYSHAAGIGDPMDIEIVRGAMCGRINVHAKGNSGGRSEITKYLLDSLNNKLTPVVCEKGSVGACGDLAPMSQIALAMMGEGEMFVEGKIIDSKSALGIIGLKPLELEARDGLALINGSNVLTALAAIILYDSQRWMKMHDIAAAMTLEALKANMKPYDKRIHKLRGFKGSQKVAANLNILTKDSEILFSDGKKVQDAYSMRSTPQV</sequence>
<dbReference type="Pfam" id="PF00221">
    <property type="entry name" value="Lyase_aromatic"/>
    <property type="match status" value="1"/>
</dbReference>
<reference evidence="1" key="1">
    <citation type="submission" date="2018-05" db="EMBL/GenBank/DDBJ databases">
        <authorList>
            <person name="Lanie J.A."/>
            <person name="Ng W.-L."/>
            <person name="Kazmierczak K.M."/>
            <person name="Andrzejewski T.M."/>
            <person name="Davidsen T.M."/>
            <person name="Wayne K.J."/>
            <person name="Tettelin H."/>
            <person name="Glass J.I."/>
            <person name="Rusch D."/>
            <person name="Podicherti R."/>
            <person name="Tsui H.-C.T."/>
            <person name="Winkler M.E."/>
        </authorList>
    </citation>
    <scope>NUCLEOTIDE SEQUENCE</scope>
</reference>
<dbReference type="GO" id="GO:0003824">
    <property type="term" value="F:catalytic activity"/>
    <property type="evidence" value="ECO:0007669"/>
    <property type="project" value="InterPro"/>
</dbReference>
<gene>
    <name evidence="1" type="ORF">METZ01_LOCUS498771</name>
</gene>
<name>A0A383DN56_9ZZZZ</name>
<dbReference type="Gene3D" id="1.20.200.10">
    <property type="entry name" value="Fumarase/aspartase (Central domain)"/>
    <property type="match status" value="1"/>
</dbReference>
<accession>A0A383DN56</accession>
<feature type="non-terminal residue" evidence="1">
    <location>
        <position position="235"/>
    </location>
</feature>
<dbReference type="Gene3D" id="1.10.275.10">
    <property type="entry name" value="Fumarase/aspartase (N-terminal domain)"/>
    <property type="match status" value="1"/>
</dbReference>
<dbReference type="EMBL" id="UINC01218756">
    <property type="protein sequence ID" value="SVE45917.1"/>
    <property type="molecule type" value="Genomic_DNA"/>
</dbReference>
<evidence type="ECO:0000313" key="1">
    <source>
        <dbReference type="EMBL" id="SVE45917.1"/>
    </source>
</evidence>
<evidence type="ECO:0008006" key="2">
    <source>
        <dbReference type="Google" id="ProtNLM"/>
    </source>
</evidence>
<feature type="non-terminal residue" evidence="1">
    <location>
        <position position="1"/>
    </location>
</feature>
<organism evidence="1">
    <name type="scientific">marine metagenome</name>
    <dbReference type="NCBI Taxonomy" id="408172"/>
    <lineage>
        <taxon>unclassified sequences</taxon>
        <taxon>metagenomes</taxon>
        <taxon>ecological metagenomes</taxon>
    </lineage>
</organism>
<dbReference type="InterPro" id="IPR024083">
    <property type="entry name" value="Fumarase/histidase_N"/>
</dbReference>
<dbReference type="AlphaFoldDB" id="A0A383DN56"/>
<dbReference type="InterPro" id="IPR008948">
    <property type="entry name" value="L-Aspartase-like"/>
</dbReference>
<dbReference type="InterPro" id="IPR001106">
    <property type="entry name" value="Aromatic_Lyase"/>
</dbReference>
<protein>
    <recommendedName>
        <fullName evidence="2">Phenylalanine ammonia-lyase</fullName>
    </recommendedName>
</protein>
<dbReference type="SUPFAM" id="SSF48557">
    <property type="entry name" value="L-aspartase-like"/>
    <property type="match status" value="1"/>
</dbReference>
<dbReference type="PANTHER" id="PTHR10362">
    <property type="entry name" value="HISTIDINE AMMONIA-LYASE"/>
    <property type="match status" value="1"/>
</dbReference>